<protein>
    <submittedName>
        <fullName evidence="2">Membrane protein</fullName>
    </submittedName>
</protein>
<comment type="caution">
    <text evidence="2">The sequence shown here is derived from an EMBL/GenBank/DDBJ whole genome shotgun (WGS) entry which is preliminary data.</text>
</comment>
<keyword evidence="1" id="KW-0812">Transmembrane</keyword>
<evidence type="ECO:0000256" key="1">
    <source>
        <dbReference type="SAM" id="Phobius"/>
    </source>
</evidence>
<evidence type="ECO:0000313" key="3">
    <source>
        <dbReference type="Proteomes" id="UP000052946"/>
    </source>
</evidence>
<sequence length="61" mass="7489">MFKSSMIIAFVFFAVFTFRDLIFSEKVQWLDNIILFVIAFLIYFLWEWSKVPLDWSENKKE</sequence>
<keyword evidence="1" id="KW-1133">Transmembrane helix</keyword>
<accession>A0A0U9HB36</accession>
<dbReference type="Proteomes" id="UP000052946">
    <property type="component" value="Unassembled WGS sequence"/>
</dbReference>
<gene>
    <name evidence="2" type="ORF">OPHB3_2992</name>
</gene>
<proteinExistence type="predicted"/>
<keyword evidence="1" id="KW-0472">Membrane</keyword>
<dbReference type="AlphaFoldDB" id="A0A0U9HB36"/>
<dbReference type="EMBL" id="BBXV01000037">
    <property type="protein sequence ID" value="GAQ19033.1"/>
    <property type="molecule type" value="Genomic_DNA"/>
</dbReference>
<feature type="transmembrane region" description="Helical" evidence="1">
    <location>
        <begin position="29"/>
        <end position="46"/>
    </location>
</feature>
<evidence type="ECO:0000313" key="2">
    <source>
        <dbReference type="EMBL" id="GAQ19033.1"/>
    </source>
</evidence>
<name>A0A0U9HB36_9BACI</name>
<reference evidence="3" key="1">
    <citation type="submission" date="2015-07" db="EMBL/GenBank/DDBJ databases">
        <title>Draft Genome Sequence of Oceanobacillus picturae Heshi-B3 that Was Isolated from Fermented Rice Bran with Aging Salted Mackerel, Which Was Named Heshiko as Traditional Fermented Seafood in Japan.</title>
        <authorList>
            <person name="Akuzawa S."/>
            <person name="Nakagawa J."/>
            <person name="Kanekatsu T."/>
            <person name="Kanesaki Y."/>
            <person name="Suzuki T."/>
        </authorList>
    </citation>
    <scope>NUCLEOTIDE SEQUENCE [LARGE SCALE GENOMIC DNA]</scope>
    <source>
        <strain evidence="3">Heshi-B3</strain>
    </source>
</reference>
<feature type="transmembrane region" description="Helical" evidence="1">
    <location>
        <begin position="6"/>
        <end position="22"/>
    </location>
</feature>
<reference evidence="2 3" key="2">
    <citation type="journal article" date="2016" name="Genome Announc.">
        <title>Draft Genome Sequence of Oceanobacillus picturae Heshi-B3, Isolated from Fermented Rice Bran in a Traditional Japanese Seafood Dish.</title>
        <authorList>
            <person name="Akuzawa S."/>
            <person name="Nagaoka J."/>
            <person name="Kanekatsu M."/>
            <person name="Kanesaki Y."/>
            <person name="Suzuki T."/>
        </authorList>
    </citation>
    <scope>NUCLEOTIDE SEQUENCE [LARGE SCALE GENOMIC DNA]</scope>
    <source>
        <strain evidence="2 3">Heshi-B3</strain>
    </source>
</reference>
<organism evidence="2 3">
    <name type="scientific">Oceanobacillus picturae</name>
    <dbReference type="NCBI Taxonomy" id="171693"/>
    <lineage>
        <taxon>Bacteria</taxon>
        <taxon>Bacillati</taxon>
        <taxon>Bacillota</taxon>
        <taxon>Bacilli</taxon>
        <taxon>Bacillales</taxon>
        <taxon>Bacillaceae</taxon>
        <taxon>Oceanobacillus</taxon>
    </lineage>
</organism>